<protein>
    <submittedName>
        <fullName evidence="2">Uncharacterized protein</fullName>
    </submittedName>
</protein>
<evidence type="ECO:0000313" key="5">
    <source>
        <dbReference type="Proteomes" id="UP000281549"/>
    </source>
</evidence>
<evidence type="ECO:0000313" key="2">
    <source>
        <dbReference type="EMBL" id="EPZ35807.1"/>
    </source>
</evidence>
<proteinExistence type="predicted"/>
<keyword evidence="4" id="KW-1185">Reference proteome</keyword>
<evidence type="ECO:0000313" key="4">
    <source>
        <dbReference type="Proteomes" id="UP000030755"/>
    </source>
</evidence>
<reference evidence="3" key="3">
    <citation type="submission" date="2018-08" db="EMBL/GenBank/DDBJ databases">
        <title>Leveraging single-cell genomics to expand the Fungal Tree of Life.</title>
        <authorList>
            <consortium name="DOE Joint Genome Institute"/>
            <person name="Ahrendt S.R."/>
            <person name="Quandt C.A."/>
            <person name="Ciobanu D."/>
            <person name="Clum A."/>
            <person name="Salamov A."/>
            <person name="Andreopoulos B."/>
            <person name="Cheng J.-F."/>
            <person name="Woyke T."/>
            <person name="Pelin A."/>
            <person name="Henrissat B."/>
            <person name="Reynolds N."/>
            <person name="Benny G.L."/>
            <person name="Smith M.E."/>
            <person name="James T.Y."/>
            <person name="Grigoriev I.V."/>
        </authorList>
    </citation>
    <scope>NUCLEOTIDE SEQUENCE</scope>
    <source>
        <strain evidence="3">CSF55</strain>
    </source>
</reference>
<dbReference type="Proteomes" id="UP000030755">
    <property type="component" value="Unassembled WGS sequence"/>
</dbReference>
<dbReference type="AlphaFoldDB" id="A0A075B3V4"/>
<sequence>MKKAGFENDSFIASTFSPNFNEYQEQITTIKNRTEEIKKRTEEIKKLSEEMTNTVFVVKDYEFKDKILSRINNMQVTEDGKNSLIESVSNFNVVYMNDTQKVESMNKILSKP</sequence>
<gene>
    <name evidence="2" type="ORF">O9G_006243</name>
    <name evidence="3" type="ORF">ROZALSC1DRAFT_31940</name>
</gene>
<reference evidence="2 4" key="1">
    <citation type="journal article" date="2013" name="Curr. Biol.">
        <title>Shared signatures of parasitism and phylogenomics unite Cryptomycota and microsporidia.</title>
        <authorList>
            <person name="James T.Y."/>
            <person name="Pelin A."/>
            <person name="Bonen L."/>
            <person name="Ahrendt S."/>
            <person name="Sain D."/>
            <person name="Corradi N."/>
            <person name="Stajich J.E."/>
        </authorList>
    </citation>
    <scope>NUCLEOTIDE SEQUENCE [LARGE SCALE GENOMIC DNA]</scope>
    <source>
        <strain evidence="2 4">CSF55</strain>
        <strain evidence="2 4">CSF55</strain>
    </source>
</reference>
<name>A0A075B3V4_ROZAC</name>
<dbReference type="HOGENOM" id="CLU_2147296_0_0_1"/>
<dbReference type="EMBL" id="KE560754">
    <property type="protein sequence ID" value="EPZ35807.1"/>
    <property type="molecule type" value="Genomic_DNA"/>
</dbReference>
<reference evidence="5" key="2">
    <citation type="journal article" date="2018" name="Nat. Microbiol.">
        <title>Leveraging single-cell genomics to expand the fungal tree of life.</title>
        <authorList>
            <person name="Ahrendt S.R."/>
            <person name="Quandt C.A."/>
            <person name="Ciobanu D."/>
            <person name="Clum A."/>
            <person name="Salamov A."/>
            <person name="Andreopoulos B."/>
            <person name="Cheng J.F."/>
            <person name="Woyke T."/>
            <person name="Pelin A."/>
            <person name="Henrissat B."/>
            <person name="Reynolds N.K."/>
            <person name="Benny G.L."/>
            <person name="Smith M.E."/>
            <person name="James T.Y."/>
            <person name="Grigoriev I.V."/>
        </authorList>
    </citation>
    <scope>NUCLEOTIDE SEQUENCE [LARGE SCALE GENOMIC DNA]</scope>
    <source>
        <strain evidence="5">CSF55</strain>
    </source>
</reference>
<evidence type="ECO:0000313" key="3">
    <source>
        <dbReference type="EMBL" id="RKP15853.1"/>
    </source>
</evidence>
<accession>A0A075B3V4</accession>
<keyword evidence="1" id="KW-0175">Coiled coil</keyword>
<organism evidence="2 4">
    <name type="scientific">Rozella allomycis (strain CSF55)</name>
    <dbReference type="NCBI Taxonomy" id="988480"/>
    <lineage>
        <taxon>Eukaryota</taxon>
        <taxon>Fungi</taxon>
        <taxon>Fungi incertae sedis</taxon>
        <taxon>Cryptomycota</taxon>
        <taxon>Cryptomycota incertae sedis</taxon>
        <taxon>Rozella</taxon>
    </lineage>
</organism>
<dbReference type="Proteomes" id="UP000281549">
    <property type="component" value="Unassembled WGS sequence"/>
</dbReference>
<evidence type="ECO:0000256" key="1">
    <source>
        <dbReference type="SAM" id="Coils"/>
    </source>
</evidence>
<feature type="coiled-coil region" evidence="1">
    <location>
        <begin position="20"/>
        <end position="50"/>
    </location>
</feature>
<dbReference type="EMBL" id="ML007515">
    <property type="protein sequence ID" value="RKP15853.1"/>
    <property type="molecule type" value="Genomic_DNA"/>
</dbReference>